<gene>
    <name evidence="2" type="ORF">EUTSA_v10022136mg</name>
</gene>
<dbReference type="InterPro" id="IPR036047">
    <property type="entry name" value="F-box-like_dom_sf"/>
</dbReference>
<protein>
    <recommendedName>
        <fullName evidence="1">F-box associated beta-propeller type 1 domain-containing protein</fullName>
    </recommendedName>
</protein>
<dbReference type="Pfam" id="PF07734">
    <property type="entry name" value="FBA_1"/>
    <property type="match status" value="1"/>
</dbReference>
<dbReference type="AlphaFoldDB" id="V4LBB7"/>
<feature type="domain" description="F-box associated beta-propeller type 1" evidence="1">
    <location>
        <begin position="76"/>
        <end position="153"/>
    </location>
</feature>
<dbReference type="Proteomes" id="UP000030689">
    <property type="component" value="Unassembled WGS sequence"/>
</dbReference>
<dbReference type="InterPro" id="IPR006527">
    <property type="entry name" value="F-box-assoc_dom_typ1"/>
</dbReference>
<reference evidence="2 3" key="1">
    <citation type="journal article" date="2013" name="Front. Plant Sci.">
        <title>The Reference Genome of the Halophytic Plant Eutrema salsugineum.</title>
        <authorList>
            <person name="Yang R."/>
            <person name="Jarvis D.E."/>
            <person name="Chen H."/>
            <person name="Beilstein M.A."/>
            <person name="Grimwood J."/>
            <person name="Jenkins J."/>
            <person name="Shu S."/>
            <person name="Prochnik S."/>
            <person name="Xin M."/>
            <person name="Ma C."/>
            <person name="Schmutz J."/>
            <person name="Wing R.A."/>
            <person name="Mitchell-Olds T."/>
            <person name="Schumaker K.S."/>
            <person name="Wang X."/>
        </authorList>
    </citation>
    <scope>NUCLEOTIDE SEQUENCE [LARGE SCALE GENOMIC DNA]</scope>
</reference>
<dbReference type="Gramene" id="ESQ47725">
    <property type="protein sequence ID" value="ESQ47725"/>
    <property type="gene ID" value="EUTSA_v10022136mg"/>
</dbReference>
<evidence type="ECO:0000259" key="1">
    <source>
        <dbReference type="Pfam" id="PF07734"/>
    </source>
</evidence>
<dbReference type="EMBL" id="KI517408">
    <property type="protein sequence ID" value="ESQ47725.1"/>
    <property type="molecule type" value="Genomic_DNA"/>
</dbReference>
<evidence type="ECO:0000313" key="3">
    <source>
        <dbReference type="Proteomes" id="UP000030689"/>
    </source>
</evidence>
<organism evidence="2 3">
    <name type="scientific">Eutrema salsugineum</name>
    <name type="common">Saltwater cress</name>
    <name type="synonym">Sisymbrium salsugineum</name>
    <dbReference type="NCBI Taxonomy" id="72664"/>
    <lineage>
        <taxon>Eukaryota</taxon>
        <taxon>Viridiplantae</taxon>
        <taxon>Streptophyta</taxon>
        <taxon>Embryophyta</taxon>
        <taxon>Tracheophyta</taxon>
        <taxon>Spermatophyta</taxon>
        <taxon>Magnoliopsida</taxon>
        <taxon>eudicotyledons</taxon>
        <taxon>Gunneridae</taxon>
        <taxon>Pentapetalae</taxon>
        <taxon>rosids</taxon>
        <taxon>malvids</taxon>
        <taxon>Brassicales</taxon>
        <taxon>Brassicaceae</taxon>
        <taxon>Eutremeae</taxon>
        <taxon>Eutrema</taxon>
    </lineage>
</organism>
<proteinExistence type="predicted"/>
<dbReference type="OMA" id="LCRVPTK"/>
<name>V4LBB7_EUTSA</name>
<dbReference type="KEGG" id="eus:EUTSA_v10022136mg"/>
<dbReference type="SUPFAM" id="SSF81383">
    <property type="entry name" value="F-box domain"/>
    <property type="match status" value="1"/>
</dbReference>
<dbReference type="InterPro" id="IPR017451">
    <property type="entry name" value="F-box-assoc_interact_dom"/>
</dbReference>
<accession>V4LBB7</accession>
<keyword evidence="3" id="KW-1185">Reference proteome</keyword>
<sequence>MDSKEWSLLPFELCEEILCRLTCKRWLALFIDKRFINKHVKIINPMSGACSSLSLPDEFQAKPQILAMIHCDRFIINPESTDHLINCFFGIGYNILSRDGYKIVILSSKHRYHYSIYKLNSNSWKSFKVSLDWHEVWRCRVVSLKGYMYWIAKYWNTKLKVWVTNKVIKNGVDISWTKVFDNNRIVLGCEEVLADEKNVSGNIYLIGEGEITKQEIKRHGLGFSWPFIFGYGYFPSLVRALTLETE</sequence>
<evidence type="ECO:0000313" key="2">
    <source>
        <dbReference type="EMBL" id="ESQ47725.1"/>
    </source>
</evidence>
<dbReference type="NCBIfam" id="TIGR01640">
    <property type="entry name" value="F_box_assoc_1"/>
    <property type="match status" value="1"/>
</dbReference>